<name>A0A832A501_9BACT</name>
<organism evidence="1">
    <name type="scientific">Desulfacinum infernum</name>
    <dbReference type="NCBI Taxonomy" id="35837"/>
    <lineage>
        <taxon>Bacteria</taxon>
        <taxon>Pseudomonadati</taxon>
        <taxon>Thermodesulfobacteriota</taxon>
        <taxon>Syntrophobacteria</taxon>
        <taxon>Syntrophobacterales</taxon>
        <taxon>Syntrophobacteraceae</taxon>
        <taxon>Desulfacinum</taxon>
    </lineage>
</organism>
<dbReference type="AlphaFoldDB" id="A0A832A501"/>
<dbReference type="EMBL" id="DSTK01000041">
    <property type="protein sequence ID" value="HFK98718.1"/>
    <property type="molecule type" value="Genomic_DNA"/>
</dbReference>
<proteinExistence type="predicted"/>
<evidence type="ECO:0000313" key="1">
    <source>
        <dbReference type="EMBL" id="HFK98718.1"/>
    </source>
</evidence>
<sequence length="261" mass="29055">MKRAPGRSEGLFLVGTCHWDPHGLGRCRTLLDLLAPDVVLVEVSPFAVWIRKEHRRFFLRLFRKNVATAAAAHGMSLRAALCMPAVRRILRQCALPFEWRAARNRHAERGTPYFCVDRSDASRLFVSDWPHWLSSDNLKALLRSNAPVPPSVAEEYGRARAALSGITPAASRFLAADGSLWERRERWLEQTVRATLRVLAPTRLVYLGGWSHVVPNAGVSLFDRLRDCAPVSLLLDEVDGLEKADGGLAPQPTARPGPSRP</sequence>
<comment type="caution">
    <text evidence="1">The sequence shown here is derived from an EMBL/GenBank/DDBJ whole genome shotgun (WGS) entry which is preliminary data.</text>
</comment>
<protein>
    <submittedName>
        <fullName evidence="1">Uncharacterized protein</fullName>
    </submittedName>
</protein>
<accession>A0A832A501</accession>
<reference evidence="1" key="1">
    <citation type="journal article" date="2020" name="mSystems">
        <title>Genome- and Community-Level Interaction Insights into Carbon Utilization and Element Cycling Functions of Hydrothermarchaeota in Hydrothermal Sediment.</title>
        <authorList>
            <person name="Zhou Z."/>
            <person name="Liu Y."/>
            <person name="Xu W."/>
            <person name="Pan J."/>
            <person name="Luo Z.H."/>
            <person name="Li M."/>
        </authorList>
    </citation>
    <scope>NUCLEOTIDE SEQUENCE [LARGE SCALE GENOMIC DNA]</scope>
    <source>
        <strain evidence="1">SpSt-456</strain>
    </source>
</reference>
<gene>
    <name evidence="1" type="ORF">ENS06_15510</name>
</gene>